<proteinExistence type="predicted"/>
<gene>
    <name evidence="2" type="ORF">TIFTF001_013391</name>
</gene>
<evidence type="ECO:0000313" key="3">
    <source>
        <dbReference type="Proteomes" id="UP001187192"/>
    </source>
</evidence>
<feature type="compositionally biased region" description="Basic and acidic residues" evidence="1">
    <location>
        <begin position="53"/>
        <end position="69"/>
    </location>
</feature>
<feature type="region of interest" description="Disordered" evidence="1">
    <location>
        <begin position="43"/>
        <end position="72"/>
    </location>
</feature>
<feature type="compositionally biased region" description="Pro residues" evidence="1">
    <location>
        <begin position="11"/>
        <end position="21"/>
    </location>
</feature>
<name>A0AA88AHS4_FICCA</name>
<feature type="region of interest" description="Disordered" evidence="1">
    <location>
        <begin position="1"/>
        <end position="24"/>
    </location>
</feature>
<reference evidence="2" key="1">
    <citation type="submission" date="2023-07" db="EMBL/GenBank/DDBJ databases">
        <title>draft genome sequence of fig (Ficus carica).</title>
        <authorList>
            <person name="Takahashi T."/>
            <person name="Nishimura K."/>
        </authorList>
    </citation>
    <scope>NUCLEOTIDE SEQUENCE</scope>
</reference>
<protein>
    <submittedName>
        <fullName evidence="2">Uncharacterized protein</fullName>
    </submittedName>
</protein>
<evidence type="ECO:0000256" key="1">
    <source>
        <dbReference type="SAM" id="MobiDB-lite"/>
    </source>
</evidence>
<dbReference type="Proteomes" id="UP001187192">
    <property type="component" value="Unassembled WGS sequence"/>
</dbReference>
<evidence type="ECO:0000313" key="2">
    <source>
        <dbReference type="EMBL" id="GMN44191.1"/>
    </source>
</evidence>
<accession>A0AA88AHS4</accession>
<dbReference type="AlphaFoldDB" id="A0AA88AHS4"/>
<keyword evidence="3" id="KW-1185">Reference proteome</keyword>
<comment type="caution">
    <text evidence="2">The sequence shown here is derived from an EMBL/GenBank/DDBJ whole genome shotgun (WGS) entry which is preliminary data.</text>
</comment>
<dbReference type="EMBL" id="BTGU01000018">
    <property type="protein sequence ID" value="GMN44191.1"/>
    <property type="molecule type" value="Genomic_DNA"/>
</dbReference>
<sequence>MPEPEPEIVSLPPPFPLSPPRDPPRPSAIWVLPPLLPALRRHGPSRAVAIRTPRHDREEGGGVEGDGRPKLRLRRLPPALHLFLRHAGGSETHIATARGCEIATP</sequence>
<organism evidence="2 3">
    <name type="scientific">Ficus carica</name>
    <name type="common">Common fig</name>
    <dbReference type="NCBI Taxonomy" id="3494"/>
    <lineage>
        <taxon>Eukaryota</taxon>
        <taxon>Viridiplantae</taxon>
        <taxon>Streptophyta</taxon>
        <taxon>Embryophyta</taxon>
        <taxon>Tracheophyta</taxon>
        <taxon>Spermatophyta</taxon>
        <taxon>Magnoliopsida</taxon>
        <taxon>eudicotyledons</taxon>
        <taxon>Gunneridae</taxon>
        <taxon>Pentapetalae</taxon>
        <taxon>rosids</taxon>
        <taxon>fabids</taxon>
        <taxon>Rosales</taxon>
        <taxon>Moraceae</taxon>
        <taxon>Ficeae</taxon>
        <taxon>Ficus</taxon>
    </lineage>
</organism>